<sequence>MLDKHKSGHFKSEVTININSAFPVQILYWSCSKSGTSEPLPFTRQIFKSIRKGKNAVTVHNDAPQYFSLTTESTQLFFLYLKAFC</sequence>
<proteinExistence type="predicted"/>
<accession>A0A5B7FCR4</accession>
<evidence type="ECO:0000313" key="1">
    <source>
        <dbReference type="EMBL" id="MPC43347.1"/>
    </source>
</evidence>
<keyword evidence="2" id="KW-1185">Reference proteome</keyword>
<organism evidence="1 2">
    <name type="scientific">Portunus trituberculatus</name>
    <name type="common">Swimming crab</name>
    <name type="synonym">Neptunus trituberculatus</name>
    <dbReference type="NCBI Taxonomy" id="210409"/>
    <lineage>
        <taxon>Eukaryota</taxon>
        <taxon>Metazoa</taxon>
        <taxon>Ecdysozoa</taxon>
        <taxon>Arthropoda</taxon>
        <taxon>Crustacea</taxon>
        <taxon>Multicrustacea</taxon>
        <taxon>Malacostraca</taxon>
        <taxon>Eumalacostraca</taxon>
        <taxon>Eucarida</taxon>
        <taxon>Decapoda</taxon>
        <taxon>Pleocyemata</taxon>
        <taxon>Brachyura</taxon>
        <taxon>Eubrachyura</taxon>
        <taxon>Portunoidea</taxon>
        <taxon>Portunidae</taxon>
        <taxon>Portuninae</taxon>
        <taxon>Portunus</taxon>
    </lineage>
</organism>
<dbReference type="Proteomes" id="UP000324222">
    <property type="component" value="Unassembled WGS sequence"/>
</dbReference>
<reference evidence="1 2" key="1">
    <citation type="submission" date="2019-05" db="EMBL/GenBank/DDBJ databases">
        <title>Another draft genome of Portunus trituberculatus and its Hox gene families provides insights of decapod evolution.</title>
        <authorList>
            <person name="Jeong J.-H."/>
            <person name="Song I."/>
            <person name="Kim S."/>
            <person name="Choi T."/>
            <person name="Kim D."/>
            <person name="Ryu S."/>
            <person name="Kim W."/>
        </authorList>
    </citation>
    <scope>NUCLEOTIDE SEQUENCE [LARGE SCALE GENOMIC DNA]</scope>
    <source>
        <tissue evidence="1">Muscle</tissue>
    </source>
</reference>
<gene>
    <name evidence="1" type="ORF">E2C01_036992</name>
</gene>
<protein>
    <submittedName>
        <fullName evidence="1">Uncharacterized protein</fullName>
    </submittedName>
</protein>
<comment type="caution">
    <text evidence="1">The sequence shown here is derived from an EMBL/GenBank/DDBJ whole genome shotgun (WGS) entry which is preliminary data.</text>
</comment>
<evidence type="ECO:0000313" key="2">
    <source>
        <dbReference type="Proteomes" id="UP000324222"/>
    </source>
</evidence>
<dbReference type="EMBL" id="VSRR010005787">
    <property type="protein sequence ID" value="MPC43347.1"/>
    <property type="molecule type" value="Genomic_DNA"/>
</dbReference>
<name>A0A5B7FCR4_PORTR</name>
<dbReference type="AlphaFoldDB" id="A0A5B7FCR4"/>